<feature type="region of interest" description="Disordered" evidence="2">
    <location>
        <begin position="87"/>
        <end position="107"/>
    </location>
</feature>
<feature type="region of interest" description="Disordered" evidence="2">
    <location>
        <begin position="120"/>
        <end position="146"/>
    </location>
</feature>
<comment type="caution">
    <text evidence="3">The sequence shown here is derived from an EMBL/GenBank/DDBJ whole genome shotgun (WGS) entry which is preliminary data.</text>
</comment>
<comment type="similarity">
    <text evidence="1">Belongs to the senescence regulator S40 family.</text>
</comment>
<name>A0A9D4UVN6_ADICA</name>
<evidence type="ECO:0000256" key="2">
    <source>
        <dbReference type="SAM" id="MobiDB-lite"/>
    </source>
</evidence>
<gene>
    <name evidence="3" type="ORF">GOP47_0010824</name>
</gene>
<dbReference type="Pfam" id="PF04520">
    <property type="entry name" value="Senescence_reg"/>
    <property type="match status" value="1"/>
</dbReference>
<dbReference type="GO" id="GO:0010150">
    <property type="term" value="P:leaf senescence"/>
    <property type="evidence" value="ECO:0007669"/>
    <property type="project" value="UniProtKB-ARBA"/>
</dbReference>
<organism evidence="3 4">
    <name type="scientific">Adiantum capillus-veneris</name>
    <name type="common">Maidenhair fern</name>
    <dbReference type="NCBI Taxonomy" id="13818"/>
    <lineage>
        <taxon>Eukaryota</taxon>
        <taxon>Viridiplantae</taxon>
        <taxon>Streptophyta</taxon>
        <taxon>Embryophyta</taxon>
        <taxon>Tracheophyta</taxon>
        <taxon>Polypodiopsida</taxon>
        <taxon>Polypodiidae</taxon>
        <taxon>Polypodiales</taxon>
        <taxon>Pteridineae</taxon>
        <taxon>Pteridaceae</taxon>
        <taxon>Vittarioideae</taxon>
        <taxon>Adiantum</taxon>
    </lineage>
</organism>
<evidence type="ECO:0000256" key="1">
    <source>
        <dbReference type="ARBA" id="ARBA00034773"/>
    </source>
</evidence>
<dbReference type="InterPro" id="IPR007608">
    <property type="entry name" value="Senescence_reg_S40"/>
</dbReference>
<dbReference type="PANTHER" id="PTHR33083">
    <property type="entry name" value="EXPRESSED PROTEIN"/>
    <property type="match status" value="1"/>
</dbReference>
<dbReference type="OrthoDB" id="672058at2759"/>
<reference evidence="3" key="1">
    <citation type="submission" date="2021-01" db="EMBL/GenBank/DDBJ databases">
        <title>Adiantum capillus-veneris genome.</title>
        <authorList>
            <person name="Fang Y."/>
            <person name="Liao Q."/>
        </authorList>
    </citation>
    <scope>NUCLEOTIDE SEQUENCE</scope>
    <source>
        <strain evidence="3">H3</strain>
        <tissue evidence="3">Leaf</tissue>
    </source>
</reference>
<dbReference type="AlphaFoldDB" id="A0A9D4UVN6"/>
<evidence type="ECO:0008006" key="5">
    <source>
        <dbReference type="Google" id="ProtNLM"/>
    </source>
</evidence>
<proteinExistence type="inferred from homology"/>
<dbReference type="PANTHER" id="PTHR33083:SF114">
    <property type="entry name" value="OS10G0481000 PROTEIN"/>
    <property type="match status" value="1"/>
</dbReference>
<sequence>MRTHTGAERLLGLAMPESKQQRHIHTDWEISEEEVWEMESFGINGTATTAAKETSRRYNLLPKSRSSMSLAAQKYVATSAAMDVPASESTAGNAGGHGGSKGSRRGEMARSLNIVGVRKKLGGGGYGGDDDDDDEEKPAGITPPHVITSRQRTAMACSVMEGVGRTLKGRDLRNVRNAVWKHTGFYG</sequence>
<evidence type="ECO:0000313" key="3">
    <source>
        <dbReference type="EMBL" id="KAI5074863.1"/>
    </source>
</evidence>
<dbReference type="EMBL" id="JABFUD020000010">
    <property type="protein sequence ID" value="KAI5074863.1"/>
    <property type="molecule type" value="Genomic_DNA"/>
</dbReference>
<protein>
    <recommendedName>
        <fullName evidence="5">Senescence regulator</fullName>
    </recommendedName>
</protein>
<accession>A0A9D4UVN6</accession>
<keyword evidence="4" id="KW-1185">Reference proteome</keyword>
<dbReference type="Proteomes" id="UP000886520">
    <property type="component" value="Chromosome 10"/>
</dbReference>
<evidence type="ECO:0000313" key="4">
    <source>
        <dbReference type="Proteomes" id="UP000886520"/>
    </source>
</evidence>